<dbReference type="EMBL" id="CP028271">
    <property type="protein sequence ID" value="QHM71285.1"/>
    <property type="molecule type" value="Genomic_DNA"/>
</dbReference>
<evidence type="ECO:0000313" key="1">
    <source>
        <dbReference type="EMBL" id="QHM71285.1"/>
    </source>
</evidence>
<proteinExistence type="predicted"/>
<dbReference type="OrthoDB" id="8454702at2"/>
<name>A0A6P1Q0D0_9GAMM</name>
<evidence type="ECO:0008006" key="3">
    <source>
        <dbReference type="Google" id="ProtNLM"/>
    </source>
</evidence>
<protein>
    <recommendedName>
        <fullName evidence="3">Bacteriophage protein</fullName>
    </recommendedName>
</protein>
<keyword evidence="2" id="KW-1185">Reference proteome</keyword>
<organism evidence="1 2">
    <name type="scientific">Mixta intestinalis</name>
    <dbReference type="NCBI Taxonomy" id="1615494"/>
    <lineage>
        <taxon>Bacteria</taxon>
        <taxon>Pseudomonadati</taxon>
        <taxon>Pseudomonadota</taxon>
        <taxon>Gammaproteobacteria</taxon>
        <taxon>Enterobacterales</taxon>
        <taxon>Erwiniaceae</taxon>
        <taxon>Mixta</taxon>
    </lineage>
</organism>
<reference evidence="1 2" key="1">
    <citation type="submission" date="2018-03" db="EMBL/GenBank/DDBJ databases">
        <title>Pantoea intestinalis SRCM103226 isolated form the mealworm.</title>
        <authorList>
            <person name="Jeong D.-Y."/>
            <person name="Kim J.W."/>
        </authorList>
    </citation>
    <scope>NUCLEOTIDE SEQUENCE [LARGE SCALE GENOMIC DNA]</scope>
    <source>
        <strain evidence="1 2">SRCM103226</strain>
    </source>
</reference>
<dbReference type="KEGG" id="mint:C7M51_01571"/>
<evidence type="ECO:0000313" key="2">
    <source>
        <dbReference type="Proteomes" id="UP000464053"/>
    </source>
</evidence>
<dbReference type="Pfam" id="PF23982">
    <property type="entry name" value="XM1_gp53_minor_capsid"/>
    <property type="match status" value="1"/>
</dbReference>
<gene>
    <name evidence="1" type="ORF">C7M51_01571</name>
</gene>
<dbReference type="InterPro" id="IPR056914">
    <property type="entry name" value="Gp53-like"/>
</dbReference>
<dbReference type="Proteomes" id="UP000464053">
    <property type="component" value="Chromosome"/>
</dbReference>
<accession>A0A6P1Q0D0</accession>
<sequence length="172" mass="17634">MAGKAYITRMGMGFPGAITRQQDLTTEPAILDAAKPFVAYGLAGKYKDGKFVPLEAGDTVADVVGAFVRPYPTHNPTDVRSLGVTAGYTGDVLKRGYMCVAVPSAQAASATKGAPVYVRVAAATENSPLGAFLLAPDATAANTPKLPDVTVMGAGDDAATATHGNVEIAYNI</sequence>
<dbReference type="AlphaFoldDB" id="A0A6P1Q0D0"/>
<dbReference type="RefSeq" id="WP_160621286.1">
    <property type="nucleotide sequence ID" value="NZ_CP028271.1"/>
</dbReference>